<dbReference type="CDD" id="cd03811">
    <property type="entry name" value="GT4_GT28_WabH-like"/>
    <property type="match status" value="1"/>
</dbReference>
<dbReference type="RefSeq" id="WP_145105492.1">
    <property type="nucleotide sequence ID" value="NZ_CP036349.1"/>
</dbReference>
<evidence type="ECO:0000259" key="1">
    <source>
        <dbReference type="Pfam" id="PF13439"/>
    </source>
</evidence>
<dbReference type="GO" id="GO:0102710">
    <property type="term" value="F:D-inositol-3-phosphate glycosyltransferase activity"/>
    <property type="evidence" value="ECO:0007669"/>
    <property type="project" value="UniProtKB-EC"/>
</dbReference>
<dbReference type="KEGG" id="bmei:Spa11_01660"/>
<reference evidence="2 3" key="1">
    <citation type="submission" date="2019-02" db="EMBL/GenBank/DDBJ databases">
        <title>Deep-cultivation of Planctomycetes and their phenomic and genomic characterization uncovers novel biology.</title>
        <authorList>
            <person name="Wiegand S."/>
            <person name="Jogler M."/>
            <person name="Boedeker C."/>
            <person name="Pinto D."/>
            <person name="Vollmers J."/>
            <person name="Rivas-Marin E."/>
            <person name="Kohn T."/>
            <person name="Peeters S.H."/>
            <person name="Heuer A."/>
            <person name="Rast P."/>
            <person name="Oberbeckmann S."/>
            <person name="Bunk B."/>
            <person name="Jeske O."/>
            <person name="Meyerdierks A."/>
            <person name="Storesund J.E."/>
            <person name="Kallscheuer N."/>
            <person name="Luecker S."/>
            <person name="Lage O.M."/>
            <person name="Pohl T."/>
            <person name="Merkel B.J."/>
            <person name="Hornburger P."/>
            <person name="Mueller R.-W."/>
            <person name="Bruemmer F."/>
            <person name="Labrenz M."/>
            <person name="Spormann A.M."/>
            <person name="Op den Camp H."/>
            <person name="Overmann J."/>
            <person name="Amann R."/>
            <person name="Jetten M.S.M."/>
            <person name="Mascher T."/>
            <person name="Medema M.H."/>
            <person name="Devos D.P."/>
            <person name="Kaster A.-K."/>
            <person name="Ovreas L."/>
            <person name="Rohde M."/>
            <person name="Galperin M.Y."/>
            <person name="Jogler C."/>
        </authorList>
    </citation>
    <scope>NUCLEOTIDE SEQUENCE [LARGE SCALE GENOMIC DNA]</scope>
    <source>
        <strain evidence="2 3">Spa11</strain>
    </source>
</reference>
<protein>
    <submittedName>
        <fullName evidence="2">D-inositol 3-phosphate glycosyltransferase</fullName>
        <ecNumber evidence="2">2.4.1.250</ecNumber>
    </submittedName>
</protein>
<keyword evidence="2" id="KW-0808">Transferase</keyword>
<dbReference type="EMBL" id="CP036349">
    <property type="protein sequence ID" value="QDV71997.1"/>
    <property type="molecule type" value="Genomic_DNA"/>
</dbReference>
<proteinExistence type="predicted"/>
<dbReference type="Pfam" id="PF13692">
    <property type="entry name" value="Glyco_trans_1_4"/>
    <property type="match status" value="1"/>
</dbReference>
<dbReference type="PANTHER" id="PTHR12526">
    <property type="entry name" value="GLYCOSYLTRANSFERASE"/>
    <property type="match status" value="1"/>
</dbReference>
<keyword evidence="3" id="KW-1185">Reference proteome</keyword>
<accession>A0A518K2H9</accession>
<dbReference type="Gene3D" id="3.40.50.2000">
    <property type="entry name" value="Glycogen Phosphorylase B"/>
    <property type="match status" value="2"/>
</dbReference>
<dbReference type="InterPro" id="IPR028098">
    <property type="entry name" value="Glyco_trans_4-like_N"/>
</dbReference>
<evidence type="ECO:0000313" key="2">
    <source>
        <dbReference type="EMBL" id="QDV71997.1"/>
    </source>
</evidence>
<dbReference type="AlphaFoldDB" id="A0A518K2H9"/>
<gene>
    <name evidence="2" type="primary">mshA_1</name>
    <name evidence="2" type="ORF">Spa11_01660</name>
</gene>
<keyword evidence="2" id="KW-0328">Glycosyltransferase</keyword>
<feature type="domain" description="Glycosyltransferase subfamily 4-like N-terminal" evidence="1">
    <location>
        <begin position="12"/>
        <end position="157"/>
    </location>
</feature>
<organism evidence="2 3">
    <name type="scientific">Botrimarina mediterranea</name>
    <dbReference type="NCBI Taxonomy" id="2528022"/>
    <lineage>
        <taxon>Bacteria</taxon>
        <taxon>Pseudomonadati</taxon>
        <taxon>Planctomycetota</taxon>
        <taxon>Planctomycetia</taxon>
        <taxon>Pirellulales</taxon>
        <taxon>Lacipirellulaceae</taxon>
        <taxon>Botrimarina</taxon>
    </lineage>
</organism>
<sequence>MKIALVSTQRTWGGGENVLAQLALGCRRAGHTIGVAAPAASATADWASKQLGIERLELPGRGRGPAAMWRLRNWITRTAPGVVVLNDPHAITYGGVALAGLGVPRVGVKHTCFPVRSAWKHNHLLERVVCVAEAARRECLAAGVQAAKLEVIHAGLDRLAPTNAEFAAAKSLLATKGGGAKHVLAIGSLLPVKGFDSLIESAARSSGWNLWIAGEGPQRDALEAQIARLGVADRVTLLGFRSDIGALLAAADVFASASHREGLSLVLVEAMMSGTPVVATPVGGNGEALQINEPGASPVARAVLPDDPAAMAAAIEAALQPTDENSRRIATARAWADEHFTIERMTRDYLALFERLAAVGRHSHAA</sequence>
<dbReference type="Pfam" id="PF13439">
    <property type="entry name" value="Glyco_transf_4"/>
    <property type="match status" value="1"/>
</dbReference>
<dbReference type="EC" id="2.4.1.250" evidence="2"/>
<evidence type="ECO:0000313" key="3">
    <source>
        <dbReference type="Proteomes" id="UP000316426"/>
    </source>
</evidence>
<name>A0A518K2H9_9BACT</name>
<dbReference type="Proteomes" id="UP000316426">
    <property type="component" value="Chromosome"/>
</dbReference>
<dbReference type="SUPFAM" id="SSF53756">
    <property type="entry name" value="UDP-Glycosyltransferase/glycogen phosphorylase"/>
    <property type="match status" value="1"/>
</dbReference>